<feature type="region of interest" description="Disordered" evidence="3">
    <location>
        <begin position="97"/>
        <end position="117"/>
    </location>
</feature>
<evidence type="ECO:0000256" key="1">
    <source>
        <dbReference type="ARBA" id="ARBA00023295"/>
    </source>
</evidence>
<dbReference type="SUPFAM" id="SSF49265">
    <property type="entry name" value="Fibronectin type III"/>
    <property type="match status" value="1"/>
</dbReference>
<evidence type="ECO:0000313" key="5">
    <source>
        <dbReference type="EMBL" id="TDC01491.1"/>
    </source>
</evidence>
<evidence type="ECO:0000256" key="2">
    <source>
        <dbReference type="ARBA" id="ARBA00023326"/>
    </source>
</evidence>
<evidence type="ECO:0000256" key="3">
    <source>
        <dbReference type="SAM" id="MobiDB-lite"/>
    </source>
</evidence>
<protein>
    <recommendedName>
        <fullName evidence="4">Fibronectin type-III domain-containing protein</fullName>
    </recommendedName>
</protein>
<dbReference type="InterPro" id="IPR036116">
    <property type="entry name" value="FN3_sf"/>
</dbReference>
<proteinExistence type="predicted"/>
<dbReference type="InterPro" id="IPR017853">
    <property type="entry name" value="GH"/>
</dbReference>
<gene>
    <name evidence="5" type="ORF">E1091_02745</name>
</gene>
<dbReference type="CDD" id="cd06543">
    <property type="entry name" value="GH18_PF-ChiA-like"/>
    <property type="match status" value="1"/>
</dbReference>
<feature type="non-terminal residue" evidence="5">
    <location>
        <position position="1"/>
    </location>
</feature>
<dbReference type="SUPFAM" id="SSF51445">
    <property type="entry name" value="(Trans)glycosidases"/>
    <property type="match status" value="1"/>
</dbReference>
<accession>A0ABY2DLQ0</accession>
<dbReference type="Gene3D" id="3.20.20.80">
    <property type="entry name" value="Glycosidases"/>
    <property type="match status" value="1"/>
</dbReference>
<dbReference type="PANTHER" id="PTHR42976">
    <property type="entry name" value="BIFUNCTIONAL CHITINASE/LYSOZYME-RELATED"/>
    <property type="match status" value="1"/>
</dbReference>
<evidence type="ECO:0000313" key="6">
    <source>
        <dbReference type="Proteomes" id="UP000295626"/>
    </source>
</evidence>
<dbReference type="Pfam" id="PF00041">
    <property type="entry name" value="fn3"/>
    <property type="match status" value="1"/>
</dbReference>
<sequence length="538" mass="58201">YWANLEVRIRNHTREDVVDPSIAFSFDAPTKIRNNYGLVFTPAEEPVTAVEGRLVAERKIIKAGAEQSFRLAVQDGGPGAGQDPDLLPVRFLVDGKIADPPADDEPPTDPTGLAVTGTTPHSVRLAWEASQDNIAVAGYEVAYQRPLSPGPRRRATSGTVVTADPWATVAGLDPETTYSIQVRAVDVSGNTSGWSSAVPATTSAPLPDAGPWDARRAPFVDYTAWPNPKLAEYAQGVIDEFHDERAVIDAFFTGFLVTVPGGDKKVYWGGYRDYGEATSSEFGKDDFAAFRAAHGGKVILSFGGASNAPLEAEETDVQKIVDTYHAIIVNYGISHLDFDFEGAFIHDYAGQERHVAAIAEVLQAHPTLQVSYTLPADGAPGSLEGFNDGGVALLHRLAAAGIRPALLNGMLMEFGQTSPADAYECCVVGLRGMHAQISAAWPQWSDAEVWRRIGACPMYGRHINGKVFTLTNMRQLVDFALDHDLGCVSGWDATRDLNQGRLPECQDLTGNDVSKCTYVEQRSHEFLHVLSAFQPKTS</sequence>
<dbReference type="Proteomes" id="UP000295626">
    <property type="component" value="Unassembled WGS sequence"/>
</dbReference>
<keyword evidence="2" id="KW-0624">Polysaccharide degradation</keyword>
<keyword evidence="1" id="KW-0326">Glycosidase</keyword>
<keyword evidence="2" id="KW-0119">Carbohydrate metabolism</keyword>
<dbReference type="EMBL" id="SMKE01000048">
    <property type="protein sequence ID" value="TDC01491.1"/>
    <property type="molecule type" value="Genomic_DNA"/>
</dbReference>
<dbReference type="Gene3D" id="2.60.40.10">
    <property type="entry name" value="Immunoglobulins"/>
    <property type="match status" value="1"/>
</dbReference>
<dbReference type="CDD" id="cd00063">
    <property type="entry name" value="FN3"/>
    <property type="match status" value="1"/>
</dbReference>
<dbReference type="PROSITE" id="PS50853">
    <property type="entry name" value="FN3"/>
    <property type="match status" value="1"/>
</dbReference>
<dbReference type="InterPro" id="IPR003961">
    <property type="entry name" value="FN3_dom"/>
</dbReference>
<reference evidence="5 6" key="1">
    <citation type="submission" date="2019-02" db="EMBL/GenBank/DDBJ databases">
        <title>Draft genome sequences of novel Actinobacteria.</title>
        <authorList>
            <person name="Sahin N."/>
            <person name="Ay H."/>
            <person name="Saygin H."/>
        </authorList>
    </citation>
    <scope>NUCLEOTIDE SEQUENCE [LARGE SCALE GENOMIC DNA]</scope>
    <source>
        <strain evidence="5 6">JCM 30529</strain>
    </source>
</reference>
<dbReference type="InterPro" id="IPR013783">
    <property type="entry name" value="Ig-like_fold"/>
</dbReference>
<comment type="caution">
    <text evidence="5">The sequence shown here is derived from an EMBL/GenBank/DDBJ whole genome shotgun (WGS) entry which is preliminary data.</text>
</comment>
<evidence type="ECO:0000259" key="4">
    <source>
        <dbReference type="PROSITE" id="PS50853"/>
    </source>
</evidence>
<keyword evidence="1" id="KW-0378">Hydrolase</keyword>
<name>A0ABY2DLQ0_9ACTN</name>
<organism evidence="5 6">
    <name type="scientific">Micromonospora fluostatini</name>
    <dbReference type="NCBI Taxonomy" id="1629071"/>
    <lineage>
        <taxon>Bacteria</taxon>
        <taxon>Bacillati</taxon>
        <taxon>Actinomycetota</taxon>
        <taxon>Actinomycetes</taxon>
        <taxon>Micromonosporales</taxon>
        <taxon>Micromonosporaceae</taxon>
        <taxon>Micromonospora</taxon>
    </lineage>
</organism>
<dbReference type="InterPro" id="IPR052750">
    <property type="entry name" value="GH18_Chitinase"/>
</dbReference>
<feature type="domain" description="Fibronectin type-III" evidence="4">
    <location>
        <begin position="106"/>
        <end position="205"/>
    </location>
</feature>
<dbReference type="PANTHER" id="PTHR42976:SF1">
    <property type="entry name" value="GH18 DOMAIN-CONTAINING PROTEIN-RELATED"/>
    <property type="match status" value="1"/>
</dbReference>
<keyword evidence="6" id="KW-1185">Reference proteome</keyword>
<dbReference type="SMART" id="SM00060">
    <property type="entry name" value="FN3"/>
    <property type="match status" value="1"/>
</dbReference>